<feature type="compositionally biased region" description="Polar residues" evidence="2">
    <location>
        <begin position="17"/>
        <end position="31"/>
    </location>
</feature>
<dbReference type="Gene3D" id="3.30.160.60">
    <property type="entry name" value="Classic Zinc Finger"/>
    <property type="match status" value="1"/>
</dbReference>
<evidence type="ECO:0000256" key="1">
    <source>
        <dbReference type="PROSITE-ProRule" id="PRU00042"/>
    </source>
</evidence>
<feature type="domain" description="C2H2-type" evidence="3">
    <location>
        <begin position="48"/>
        <end position="75"/>
    </location>
</feature>
<dbReference type="GO" id="GO:0008270">
    <property type="term" value="F:zinc ion binding"/>
    <property type="evidence" value="ECO:0007669"/>
    <property type="project" value="UniProtKB-KW"/>
</dbReference>
<dbReference type="AlphaFoldDB" id="A0A6P5EF38"/>
<reference evidence="5" key="2">
    <citation type="submission" date="2025-08" db="UniProtKB">
        <authorList>
            <consortium name="RefSeq"/>
        </authorList>
    </citation>
    <scope>IDENTIFICATION</scope>
    <source>
        <tissue evidence="5">Leaf</tissue>
    </source>
</reference>
<dbReference type="GeneID" id="109703944"/>
<evidence type="ECO:0000259" key="3">
    <source>
        <dbReference type="PROSITE" id="PS50157"/>
    </source>
</evidence>
<organism evidence="4 5">
    <name type="scientific">Ananas comosus</name>
    <name type="common">Pineapple</name>
    <name type="synonym">Ananas ananas</name>
    <dbReference type="NCBI Taxonomy" id="4615"/>
    <lineage>
        <taxon>Eukaryota</taxon>
        <taxon>Viridiplantae</taxon>
        <taxon>Streptophyta</taxon>
        <taxon>Embryophyta</taxon>
        <taxon>Tracheophyta</taxon>
        <taxon>Spermatophyta</taxon>
        <taxon>Magnoliopsida</taxon>
        <taxon>Liliopsida</taxon>
        <taxon>Poales</taxon>
        <taxon>Bromeliaceae</taxon>
        <taxon>Bromelioideae</taxon>
        <taxon>Ananas</taxon>
    </lineage>
</organism>
<dbReference type="InterPro" id="IPR036236">
    <property type="entry name" value="Znf_C2H2_sf"/>
</dbReference>
<dbReference type="PROSITE" id="PS00028">
    <property type="entry name" value="ZINC_FINGER_C2H2_1"/>
    <property type="match status" value="3"/>
</dbReference>
<protein>
    <submittedName>
        <fullName evidence="5">Zinc finger protein ZAT9-like</fullName>
    </submittedName>
</protein>
<proteinExistence type="predicted"/>
<evidence type="ECO:0000256" key="2">
    <source>
        <dbReference type="SAM" id="MobiDB-lite"/>
    </source>
</evidence>
<feature type="compositionally biased region" description="Basic and acidic residues" evidence="2">
    <location>
        <begin position="402"/>
        <end position="418"/>
    </location>
</feature>
<feature type="region of interest" description="Disordered" evidence="2">
    <location>
        <begin position="1"/>
        <end position="34"/>
    </location>
</feature>
<dbReference type="PANTHER" id="PTHR47591:SF1">
    <property type="entry name" value="ZINC FINGER PROTEIN ZAT2-RELATED"/>
    <property type="match status" value="1"/>
</dbReference>
<evidence type="ECO:0000313" key="5">
    <source>
        <dbReference type="RefSeq" id="XP_020080278.1"/>
    </source>
</evidence>
<dbReference type="Pfam" id="PF13912">
    <property type="entry name" value="zf-C2H2_6"/>
    <property type="match status" value="3"/>
</dbReference>
<keyword evidence="1" id="KW-0863">Zinc-finger</keyword>
<keyword evidence="1" id="KW-0479">Metal-binding</keyword>
<keyword evidence="1" id="KW-0862">Zinc</keyword>
<feature type="compositionally biased region" description="Basic and acidic residues" evidence="2">
    <location>
        <begin position="352"/>
        <end position="365"/>
    </location>
</feature>
<dbReference type="Proteomes" id="UP000515123">
    <property type="component" value="Linkage group 2"/>
</dbReference>
<feature type="compositionally biased region" description="Basic and acidic residues" evidence="2">
    <location>
        <begin position="169"/>
        <end position="209"/>
    </location>
</feature>
<dbReference type="InterPro" id="IPR013087">
    <property type="entry name" value="Znf_C2H2_type"/>
</dbReference>
<feature type="region of interest" description="Disordered" evidence="2">
    <location>
        <begin position="148"/>
        <end position="209"/>
    </location>
</feature>
<dbReference type="SMART" id="SM00355">
    <property type="entry name" value="ZnF_C2H2"/>
    <property type="match status" value="3"/>
</dbReference>
<name>A0A6P5EF38_ANACO</name>
<accession>A0A6P5EF38</accession>
<feature type="region of interest" description="Disordered" evidence="2">
    <location>
        <begin position="345"/>
        <end position="418"/>
    </location>
</feature>
<dbReference type="PANTHER" id="PTHR47591">
    <property type="entry name" value="ZINC FINGER PROTEIN ZAT2-RELATED"/>
    <property type="match status" value="1"/>
</dbReference>
<dbReference type="RefSeq" id="XP_020080278.1">
    <property type="nucleotide sequence ID" value="XM_020224689.1"/>
</dbReference>
<reference evidence="4" key="1">
    <citation type="journal article" date="2015" name="Nat. Genet.">
        <title>The pineapple genome and the evolution of CAM photosynthesis.</title>
        <authorList>
            <person name="Ming R."/>
            <person name="VanBuren R."/>
            <person name="Wai C.M."/>
            <person name="Tang H."/>
            <person name="Schatz M.C."/>
            <person name="Bowers J.E."/>
            <person name="Lyons E."/>
            <person name="Wang M.L."/>
            <person name="Chen J."/>
            <person name="Biggers E."/>
            <person name="Zhang J."/>
            <person name="Huang L."/>
            <person name="Zhang L."/>
            <person name="Miao W."/>
            <person name="Zhang J."/>
            <person name="Ye Z."/>
            <person name="Miao C."/>
            <person name="Lin Z."/>
            <person name="Wang H."/>
            <person name="Zhou H."/>
            <person name="Yim W.C."/>
            <person name="Priest H.D."/>
            <person name="Zheng C."/>
            <person name="Woodhouse M."/>
            <person name="Edger P.P."/>
            <person name="Guyot R."/>
            <person name="Guo H.B."/>
            <person name="Guo H."/>
            <person name="Zheng G."/>
            <person name="Singh R."/>
            <person name="Sharma A."/>
            <person name="Min X."/>
            <person name="Zheng Y."/>
            <person name="Lee H."/>
            <person name="Gurtowski J."/>
            <person name="Sedlazeck F.J."/>
            <person name="Harkess A."/>
            <person name="McKain M.R."/>
            <person name="Liao Z."/>
            <person name="Fang J."/>
            <person name="Liu J."/>
            <person name="Zhang X."/>
            <person name="Zhang Q."/>
            <person name="Hu W."/>
            <person name="Qin Y."/>
            <person name="Wang K."/>
            <person name="Chen L.Y."/>
            <person name="Shirley N."/>
            <person name="Lin Y.R."/>
            <person name="Liu L.Y."/>
            <person name="Hernandez A.G."/>
            <person name="Wright C.L."/>
            <person name="Bulone V."/>
            <person name="Tuskan G.A."/>
            <person name="Heath K."/>
            <person name="Zee F."/>
            <person name="Moore P.H."/>
            <person name="Sunkar R."/>
            <person name="Leebens-Mack J.H."/>
            <person name="Mockler T."/>
            <person name="Bennetzen J.L."/>
            <person name="Freeling M."/>
            <person name="Sankoff D."/>
            <person name="Paterson A.H."/>
            <person name="Zhu X."/>
            <person name="Yang X."/>
            <person name="Smith J.A."/>
            <person name="Cushman J.C."/>
            <person name="Paull R.E."/>
            <person name="Yu Q."/>
        </authorList>
    </citation>
    <scope>NUCLEOTIDE SEQUENCE [LARGE SCALE GENOMIC DNA]</scope>
    <source>
        <strain evidence="4">cv. F153</strain>
    </source>
</reference>
<sequence>MGVYNNTSQYHLGVDNSHPSLQNEENPTNESLADESESYLNANHKEVHTCPECRRTFPSVKAMHGHLRTHPNKGYKGAVPPPNIAKKQLVQPSSTSAPQIEIPVSQQPITIKIDHTSIPMRDSNRLIDLTAEATSVALSLVYMSIETSKQTANPSREKKTNRSPKRKRENMENDFRVIKDKEETAEQLRNGESHEGEDHSGDHQIDGDDDKEYIKESHLQPSSSLIEKKKKKIKKLAGPYPCSVCDKFFSTHQALGGHMASHNKSKNIMDEVFTENEANKAEQSHVAKPMVETVSKGSDLGIHKCKKCDQIFTSGQALGGHQRKHNPLPDHSRKENNIALYQDQKESNVAPEHSRKESLPDHNQKESNVAFNHFHKENNIAPDHGRKKISPGHSQKQNNDVSDDHRKESNAMPDHSRT</sequence>
<keyword evidence="4" id="KW-1185">Reference proteome</keyword>
<dbReference type="PROSITE" id="PS50157">
    <property type="entry name" value="ZINC_FINGER_C2H2_2"/>
    <property type="match status" value="3"/>
</dbReference>
<feature type="domain" description="C2H2-type" evidence="3">
    <location>
        <begin position="240"/>
        <end position="267"/>
    </location>
</feature>
<dbReference type="OrthoDB" id="6077919at2759"/>
<gene>
    <name evidence="5" type="primary">LOC109703944</name>
</gene>
<feature type="domain" description="C2H2-type" evidence="3">
    <location>
        <begin position="303"/>
        <end position="325"/>
    </location>
</feature>
<dbReference type="SUPFAM" id="SSF57667">
    <property type="entry name" value="beta-beta-alpha zinc fingers"/>
    <property type="match status" value="1"/>
</dbReference>
<feature type="compositionally biased region" description="Polar residues" evidence="2">
    <location>
        <begin position="1"/>
        <end position="10"/>
    </location>
</feature>
<evidence type="ECO:0000313" key="4">
    <source>
        <dbReference type="Proteomes" id="UP000515123"/>
    </source>
</evidence>